<dbReference type="Gene3D" id="3.40.50.10440">
    <property type="entry name" value="Dihydroxyacetone kinase, domain 1"/>
    <property type="match status" value="1"/>
</dbReference>
<dbReference type="Gene3D" id="2.20.28.50">
    <property type="entry name" value="degv family protein"/>
    <property type="match status" value="1"/>
</dbReference>
<dbReference type="Pfam" id="PF02645">
    <property type="entry name" value="DegV"/>
    <property type="match status" value="1"/>
</dbReference>
<accession>A0A1U7M422</accession>
<evidence type="ECO:0000256" key="1">
    <source>
        <dbReference type="ARBA" id="ARBA00023121"/>
    </source>
</evidence>
<dbReference type="OrthoDB" id="2138472at2"/>
<dbReference type="Proteomes" id="UP000186112">
    <property type="component" value="Unassembled WGS sequence"/>
</dbReference>
<dbReference type="Gene3D" id="3.30.1180.10">
    <property type="match status" value="1"/>
</dbReference>
<dbReference type="InterPro" id="IPR043168">
    <property type="entry name" value="DegV_C"/>
</dbReference>
<comment type="caution">
    <text evidence="2">The sequence shown here is derived from an EMBL/GenBank/DDBJ whole genome shotgun (WGS) entry which is preliminary data.</text>
</comment>
<name>A0A1U7M422_TISCR</name>
<dbReference type="PANTHER" id="PTHR33434">
    <property type="entry name" value="DEGV DOMAIN-CONTAINING PROTEIN DR_1986-RELATED"/>
    <property type="match status" value="1"/>
</dbReference>
<dbReference type="GO" id="GO:0008289">
    <property type="term" value="F:lipid binding"/>
    <property type="evidence" value="ECO:0007669"/>
    <property type="project" value="UniProtKB-KW"/>
</dbReference>
<gene>
    <name evidence="2" type="ORF">TICRE_18800</name>
</gene>
<dbReference type="NCBIfam" id="TIGR00762">
    <property type="entry name" value="DegV"/>
    <property type="match status" value="1"/>
</dbReference>
<protein>
    <submittedName>
        <fullName evidence="2">DegV domain-containing protein</fullName>
    </submittedName>
</protein>
<dbReference type="InterPro" id="IPR050270">
    <property type="entry name" value="DegV_domain_contain"/>
</dbReference>
<reference evidence="2 3" key="1">
    <citation type="submission" date="2016-02" db="EMBL/GenBank/DDBJ databases">
        <title>Genome sequence of Tissierella creatinophila DSM 6911.</title>
        <authorList>
            <person name="Poehlein A."/>
            <person name="Daniel R."/>
        </authorList>
    </citation>
    <scope>NUCLEOTIDE SEQUENCE [LARGE SCALE GENOMIC DNA]</scope>
    <source>
        <strain evidence="2 3">DSM 6911</strain>
    </source>
</reference>
<keyword evidence="1" id="KW-0446">Lipid-binding</keyword>
<dbReference type="PROSITE" id="PS51482">
    <property type="entry name" value="DEGV"/>
    <property type="match status" value="1"/>
</dbReference>
<dbReference type="AlphaFoldDB" id="A0A1U7M422"/>
<dbReference type="RefSeq" id="WP_075727389.1">
    <property type="nucleotide sequence ID" value="NZ_LTDM01000043.1"/>
</dbReference>
<organism evidence="2 3">
    <name type="scientific">Tissierella creatinophila DSM 6911</name>
    <dbReference type="NCBI Taxonomy" id="1123403"/>
    <lineage>
        <taxon>Bacteria</taxon>
        <taxon>Bacillati</taxon>
        <taxon>Bacillota</taxon>
        <taxon>Tissierellia</taxon>
        <taxon>Tissierellales</taxon>
        <taxon>Tissierellaceae</taxon>
        <taxon>Tissierella</taxon>
    </lineage>
</organism>
<dbReference type="InterPro" id="IPR003797">
    <property type="entry name" value="DegV"/>
</dbReference>
<evidence type="ECO:0000313" key="3">
    <source>
        <dbReference type="Proteomes" id="UP000186112"/>
    </source>
</evidence>
<keyword evidence="3" id="KW-1185">Reference proteome</keyword>
<dbReference type="PANTHER" id="PTHR33434:SF2">
    <property type="entry name" value="FATTY ACID-BINDING PROTEIN TM_1468"/>
    <property type="match status" value="1"/>
</dbReference>
<sequence>MDYKIVADSSCDLNEVIEKDLNIELVPFNIAIDEKEFRDDKDIVMEDLVKAMKASPNPIKTSCPSPGDFMDAYEKAKDIFVVTIADKLSGTYNSAILARDMALEKDSEKFVHVFDSKGASVTETLTAIKIGELVEKGLSKEEIVEKVEDYIKDMKTYFISEDLSNLIKNGRISKTKGLIATILNFKPIMGADDEGNIHLVENIRGSNKAFNRLVEIIGESKKDFKEKILAISHANAPQKAKDLKEKIKSLYDFKDILIVETKGLSTAYVNHEGIILAF</sequence>
<evidence type="ECO:0000313" key="2">
    <source>
        <dbReference type="EMBL" id="OLS02062.1"/>
    </source>
</evidence>
<dbReference type="EMBL" id="LTDM01000043">
    <property type="protein sequence ID" value="OLS02062.1"/>
    <property type="molecule type" value="Genomic_DNA"/>
</dbReference>
<proteinExistence type="predicted"/>
<dbReference type="SUPFAM" id="SSF82549">
    <property type="entry name" value="DAK1/DegV-like"/>
    <property type="match status" value="1"/>
</dbReference>